<dbReference type="Pfam" id="PF00005">
    <property type="entry name" value="ABC_tran"/>
    <property type="match status" value="1"/>
</dbReference>
<dbReference type="SMART" id="SM00382">
    <property type="entry name" value="AAA"/>
    <property type="match status" value="1"/>
</dbReference>
<accession>A0A2N3YLC4</accession>
<keyword evidence="5" id="KW-1185">Reference proteome</keyword>
<evidence type="ECO:0000313" key="5">
    <source>
        <dbReference type="Proteomes" id="UP000233781"/>
    </source>
</evidence>
<feature type="domain" description="ABC transporter" evidence="3">
    <location>
        <begin position="10"/>
        <end position="217"/>
    </location>
</feature>
<dbReference type="PROSITE" id="PS50893">
    <property type="entry name" value="ABC_TRANSPORTER_2"/>
    <property type="match status" value="1"/>
</dbReference>
<keyword evidence="2" id="KW-0067">ATP-binding</keyword>
<dbReference type="GO" id="GO:0005524">
    <property type="term" value="F:ATP binding"/>
    <property type="evidence" value="ECO:0007669"/>
    <property type="project" value="UniProtKB-KW"/>
</dbReference>
<evidence type="ECO:0000256" key="2">
    <source>
        <dbReference type="ARBA" id="ARBA00022840"/>
    </source>
</evidence>
<evidence type="ECO:0000256" key="1">
    <source>
        <dbReference type="ARBA" id="ARBA00022741"/>
    </source>
</evidence>
<comment type="caution">
    <text evidence="4">The sequence shown here is derived from an EMBL/GenBank/DDBJ whole genome shotgun (WGS) entry which is preliminary data.</text>
</comment>
<dbReference type="EMBL" id="PJNE01000001">
    <property type="protein sequence ID" value="PKW27609.1"/>
    <property type="molecule type" value="Genomic_DNA"/>
</dbReference>
<keyword evidence="1" id="KW-0547">Nucleotide-binding</keyword>
<dbReference type="AlphaFoldDB" id="A0A2N3YLC4"/>
<dbReference type="OrthoDB" id="6198786at2"/>
<proteinExistence type="predicted"/>
<dbReference type="Gene3D" id="3.40.50.300">
    <property type="entry name" value="P-loop containing nucleotide triphosphate hydrolases"/>
    <property type="match status" value="1"/>
</dbReference>
<evidence type="ECO:0000313" key="4">
    <source>
        <dbReference type="EMBL" id="PKW27609.1"/>
    </source>
</evidence>
<evidence type="ECO:0000259" key="3">
    <source>
        <dbReference type="PROSITE" id="PS50893"/>
    </source>
</evidence>
<dbReference type="Proteomes" id="UP000233781">
    <property type="component" value="Unassembled WGS sequence"/>
</dbReference>
<sequence>MVWPMTGTRVEVVDAAKELDGAVLLRPTSMVAGPGTCVVLRGPNGAGKTTLLRLVGGLTTPSGGTVTLDGARADERDPATRDAVAALLGAPATYRDLTLVDHLTLVDATWGRDPDTCAERVAAGLARFGVDDLADRFTHELSSGQRHLFHLALTWFRPARLLLLDEPEQRLDDDRRALLATRIRERCAEGTTVVMACHDPDVTAAAADEVVEVSGEPG</sequence>
<reference evidence="4 5" key="1">
    <citation type="submission" date="2017-12" db="EMBL/GenBank/DDBJ databases">
        <title>Sequencing the genomes of 1000 Actinobacteria strains.</title>
        <authorList>
            <person name="Klenk H.-P."/>
        </authorList>
    </citation>
    <scope>NUCLEOTIDE SEQUENCE [LARGE SCALE GENOMIC DNA]</scope>
    <source>
        <strain evidence="4 5">DSM 12806</strain>
    </source>
</reference>
<dbReference type="InterPro" id="IPR003439">
    <property type="entry name" value="ABC_transporter-like_ATP-bd"/>
</dbReference>
<gene>
    <name evidence="4" type="ORF">ATL31_2457</name>
</gene>
<protein>
    <submittedName>
        <fullName evidence="4">ABC transporter family protein</fullName>
    </submittedName>
</protein>
<dbReference type="PANTHER" id="PTHR43158">
    <property type="entry name" value="SKFA PEPTIDE EXPORT ATP-BINDING PROTEIN SKFE"/>
    <property type="match status" value="1"/>
</dbReference>
<dbReference type="InterPro" id="IPR027417">
    <property type="entry name" value="P-loop_NTPase"/>
</dbReference>
<dbReference type="SUPFAM" id="SSF52540">
    <property type="entry name" value="P-loop containing nucleoside triphosphate hydrolases"/>
    <property type="match status" value="1"/>
</dbReference>
<dbReference type="GO" id="GO:0016887">
    <property type="term" value="F:ATP hydrolysis activity"/>
    <property type="evidence" value="ECO:0007669"/>
    <property type="project" value="InterPro"/>
</dbReference>
<organism evidence="4 5">
    <name type="scientific">Phycicoccus duodecadis</name>
    <dbReference type="NCBI Taxonomy" id="173053"/>
    <lineage>
        <taxon>Bacteria</taxon>
        <taxon>Bacillati</taxon>
        <taxon>Actinomycetota</taxon>
        <taxon>Actinomycetes</taxon>
        <taxon>Micrococcales</taxon>
        <taxon>Intrasporangiaceae</taxon>
        <taxon>Phycicoccus</taxon>
    </lineage>
</organism>
<dbReference type="PANTHER" id="PTHR43158:SF2">
    <property type="entry name" value="SKFA PEPTIDE EXPORT ATP-BINDING PROTEIN SKFE"/>
    <property type="match status" value="1"/>
</dbReference>
<dbReference type="InterPro" id="IPR003593">
    <property type="entry name" value="AAA+_ATPase"/>
</dbReference>
<name>A0A2N3YLC4_9MICO</name>